<dbReference type="Proteomes" id="UP001630127">
    <property type="component" value="Unassembled WGS sequence"/>
</dbReference>
<evidence type="ECO:0000313" key="2">
    <source>
        <dbReference type="EMBL" id="KAL3515343.1"/>
    </source>
</evidence>
<sequence length="143" mass="15801">MGVIIFKKHWILQPANSPPPISRMDKIDANSNTTSSAFQIVINYCSSKEDAYNLLCFKVETASANYPAPAVSLLHATIESDAINCSRKCKARCSKTRLKDRCLKYCKLCCAECKCVPSGTYGNKSECPCYMDKKSSQGKPKCP</sequence>
<accession>A0ABD2ZC86</accession>
<dbReference type="InterPro" id="IPR003854">
    <property type="entry name" value="GASA"/>
</dbReference>
<comment type="similarity">
    <text evidence="1">Belongs to the GASA family.</text>
</comment>
<dbReference type="Pfam" id="PF02704">
    <property type="entry name" value="GASA"/>
    <property type="match status" value="1"/>
</dbReference>
<protein>
    <submittedName>
        <fullName evidence="2">Uncharacterized protein</fullName>
    </submittedName>
</protein>
<reference evidence="2 3" key="1">
    <citation type="submission" date="2024-11" db="EMBL/GenBank/DDBJ databases">
        <title>A near-complete genome assembly of Cinchona calisaya.</title>
        <authorList>
            <person name="Lian D.C."/>
            <person name="Zhao X.W."/>
            <person name="Wei L."/>
        </authorList>
    </citation>
    <scope>NUCLEOTIDE SEQUENCE [LARGE SCALE GENOMIC DNA]</scope>
    <source>
        <tissue evidence="2">Nenye</tissue>
    </source>
</reference>
<gene>
    <name evidence="2" type="ORF">ACH5RR_022245</name>
</gene>
<dbReference type="EMBL" id="JBJUIK010000010">
    <property type="protein sequence ID" value="KAL3515343.1"/>
    <property type="molecule type" value="Genomic_DNA"/>
</dbReference>
<name>A0ABD2ZC86_9GENT</name>
<dbReference type="PANTHER" id="PTHR23201">
    <property type="entry name" value="EXTENSIN, PROLINE-RICH PROTEIN"/>
    <property type="match status" value="1"/>
</dbReference>
<organism evidence="2 3">
    <name type="scientific">Cinchona calisaya</name>
    <dbReference type="NCBI Taxonomy" id="153742"/>
    <lineage>
        <taxon>Eukaryota</taxon>
        <taxon>Viridiplantae</taxon>
        <taxon>Streptophyta</taxon>
        <taxon>Embryophyta</taxon>
        <taxon>Tracheophyta</taxon>
        <taxon>Spermatophyta</taxon>
        <taxon>Magnoliopsida</taxon>
        <taxon>eudicotyledons</taxon>
        <taxon>Gunneridae</taxon>
        <taxon>Pentapetalae</taxon>
        <taxon>asterids</taxon>
        <taxon>lamiids</taxon>
        <taxon>Gentianales</taxon>
        <taxon>Rubiaceae</taxon>
        <taxon>Cinchonoideae</taxon>
        <taxon>Cinchoneae</taxon>
        <taxon>Cinchona</taxon>
    </lineage>
</organism>
<dbReference type="AlphaFoldDB" id="A0ABD2ZC86"/>
<evidence type="ECO:0000313" key="3">
    <source>
        <dbReference type="Proteomes" id="UP001630127"/>
    </source>
</evidence>
<keyword evidence="3" id="KW-1185">Reference proteome</keyword>
<proteinExistence type="inferred from homology"/>
<comment type="caution">
    <text evidence="2">The sequence shown here is derived from an EMBL/GenBank/DDBJ whole genome shotgun (WGS) entry which is preliminary data.</text>
</comment>
<evidence type="ECO:0000256" key="1">
    <source>
        <dbReference type="ARBA" id="ARBA00010582"/>
    </source>
</evidence>